<keyword evidence="6" id="KW-0808">Transferase</keyword>
<dbReference type="SMART" id="SM00387">
    <property type="entry name" value="HATPase_c"/>
    <property type="match status" value="1"/>
</dbReference>
<evidence type="ECO:0000313" key="6">
    <source>
        <dbReference type="EMBL" id="MBC3539001.1"/>
    </source>
</evidence>
<dbReference type="SUPFAM" id="SSF47384">
    <property type="entry name" value="Homodimeric domain of signal transducing histidine kinase"/>
    <property type="match status" value="1"/>
</dbReference>
<evidence type="ECO:0000313" key="7">
    <source>
        <dbReference type="Proteomes" id="UP000659698"/>
    </source>
</evidence>
<evidence type="ECO:0000259" key="4">
    <source>
        <dbReference type="PROSITE" id="PS50109"/>
    </source>
</evidence>
<dbReference type="PROSITE" id="PS50113">
    <property type="entry name" value="PAC"/>
    <property type="match status" value="1"/>
</dbReference>
<keyword evidence="6" id="KW-0418">Kinase</keyword>
<dbReference type="GO" id="GO:0016301">
    <property type="term" value="F:kinase activity"/>
    <property type="evidence" value="ECO:0007669"/>
    <property type="project" value="UniProtKB-KW"/>
</dbReference>
<evidence type="ECO:0000256" key="2">
    <source>
        <dbReference type="ARBA" id="ARBA00012438"/>
    </source>
</evidence>
<dbReference type="Gene3D" id="3.30.450.20">
    <property type="entry name" value="PAS domain"/>
    <property type="match status" value="1"/>
</dbReference>
<proteinExistence type="predicted"/>
<dbReference type="Pfam" id="PF02518">
    <property type="entry name" value="HATPase_c"/>
    <property type="match status" value="1"/>
</dbReference>
<gene>
    <name evidence="6" type="ORF">H7U12_04870</name>
</gene>
<dbReference type="InterPro" id="IPR003594">
    <property type="entry name" value="HATPase_dom"/>
</dbReference>
<comment type="caution">
    <text evidence="6">The sequence shown here is derived from an EMBL/GenBank/DDBJ whole genome shotgun (WGS) entry which is preliminary data.</text>
</comment>
<sequence>MTLANHSPYFPLLERVAASYGQAYFVYHVEGRRFPYLNPAFQQIWGMSQVPCLEAPERLLPAVHHEDLGFVKGQYRDLLGEGGKRTAEFRITLPGGETRWLCLSCELFKEESGTFIAGFAEDFTKRREYHHNILKFNAKKNATLEILSHDLAAPFTLIQGLAALLRMPGERNEEELLHALGLIESNAQRGSDMIRDFVNNEFLESSQVELHRERIDLVERIKTMMEDYEQNGGMVAKRFVTQVPGTPVYLYLDEMKFLQVMNNLISNAIKFTQDDGTITVKVEDQGSSAYLAVSDDGVGIPEAMHPILFDKFTKARRPGIRGEKSVGMGMSIIRNIVELHGGRIWFESQEGVGSTFHLEIPKQ</sequence>
<dbReference type="InterPro" id="IPR036890">
    <property type="entry name" value="HATPase_C_sf"/>
</dbReference>
<dbReference type="Proteomes" id="UP000659698">
    <property type="component" value="Unassembled WGS sequence"/>
</dbReference>
<keyword evidence="3" id="KW-0597">Phosphoprotein</keyword>
<dbReference type="PANTHER" id="PTHR43547">
    <property type="entry name" value="TWO-COMPONENT HISTIDINE KINASE"/>
    <property type="match status" value="1"/>
</dbReference>
<dbReference type="InterPro" id="IPR036097">
    <property type="entry name" value="HisK_dim/P_sf"/>
</dbReference>
<dbReference type="CDD" id="cd00082">
    <property type="entry name" value="HisKA"/>
    <property type="match status" value="1"/>
</dbReference>
<evidence type="ECO:0000256" key="3">
    <source>
        <dbReference type="ARBA" id="ARBA00022553"/>
    </source>
</evidence>
<dbReference type="Gene3D" id="3.30.565.10">
    <property type="entry name" value="Histidine kinase-like ATPase, C-terminal domain"/>
    <property type="match status" value="1"/>
</dbReference>
<dbReference type="SUPFAM" id="SSF55874">
    <property type="entry name" value="ATPase domain of HSP90 chaperone/DNA topoisomerase II/histidine kinase"/>
    <property type="match status" value="1"/>
</dbReference>
<comment type="catalytic activity">
    <reaction evidence="1">
        <text>ATP + protein L-histidine = ADP + protein N-phospho-L-histidine.</text>
        <dbReference type="EC" id="2.7.13.3"/>
    </reaction>
</comment>
<reference evidence="6 7" key="1">
    <citation type="journal article" date="2019" name="Int. J. Syst. Evol. Microbiol.">
        <title>Rufibacter sediminis sp. nov., isolated from freshwater lake sediment.</title>
        <authorList>
            <person name="Qu J.H."/>
            <person name="Zhang L.J."/>
            <person name="Fu Y.H."/>
            <person name="Li H.F."/>
        </authorList>
    </citation>
    <scope>NUCLEOTIDE SEQUENCE [LARGE SCALE GENOMIC DNA]</scope>
    <source>
        <strain evidence="6 7">H-1</strain>
    </source>
</reference>
<dbReference type="InterPro" id="IPR005467">
    <property type="entry name" value="His_kinase_dom"/>
</dbReference>
<dbReference type="InterPro" id="IPR004358">
    <property type="entry name" value="Sig_transdc_His_kin-like_C"/>
</dbReference>
<dbReference type="RefSeq" id="WP_186633803.1">
    <property type="nucleotide sequence ID" value="NZ_JACOAF010000011.1"/>
</dbReference>
<accession>A0ABR6VQZ5</accession>
<keyword evidence="7" id="KW-1185">Reference proteome</keyword>
<feature type="domain" description="PAC" evidence="5">
    <location>
        <begin position="85"/>
        <end position="135"/>
    </location>
</feature>
<dbReference type="Pfam" id="PF08447">
    <property type="entry name" value="PAS_3"/>
    <property type="match status" value="1"/>
</dbReference>
<dbReference type="SUPFAM" id="SSF55785">
    <property type="entry name" value="PYP-like sensor domain (PAS domain)"/>
    <property type="match status" value="1"/>
</dbReference>
<evidence type="ECO:0000259" key="5">
    <source>
        <dbReference type="PROSITE" id="PS50113"/>
    </source>
</evidence>
<dbReference type="InterPro" id="IPR000014">
    <property type="entry name" value="PAS"/>
</dbReference>
<dbReference type="EC" id="2.7.13.3" evidence="2"/>
<dbReference type="SMART" id="SM00388">
    <property type="entry name" value="HisKA"/>
    <property type="match status" value="1"/>
</dbReference>
<dbReference type="InterPro" id="IPR013655">
    <property type="entry name" value="PAS_fold_3"/>
</dbReference>
<dbReference type="EMBL" id="JACOAF010000011">
    <property type="protein sequence ID" value="MBC3539001.1"/>
    <property type="molecule type" value="Genomic_DNA"/>
</dbReference>
<dbReference type="PANTHER" id="PTHR43547:SF2">
    <property type="entry name" value="HYBRID SIGNAL TRANSDUCTION HISTIDINE KINASE C"/>
    <property type="match status" value="1"/>
</dbReference>
<dbReference type="NCBIfam" id="TIGR00229">
    <property type="entry name" value="sensory_box"/>
    <property type="match status" value="1"/>
</dbReference>
<organism evidence="6 7">
    <name type="scientific">Rufibacter sediminis</name>
    <dbReference type="NCBI Taxonomy" id="2762756"/>
    <lineage>
        <taxon>Bacteria</taxon>
        <taxon>Pseudomonadati</taxon>
        <taxon>Bacteroidota</taxon>
        <taxon>Cytophagia</taxon>
        <taxon>Cytophagales</taxon>
        <taxon>Hymenobacteraceae</taxon>
        <taxon>Rufibacter</taxon>
    </lineage>
</organism>
<dbReference type="CDD" id="cd00130">
    <property type="entry name" value="PAS"/>
    <property type="match status" value="1"/>
</dbReference>
<dbReference type="InterPro" id="IPR000700">
    <property type="entry name" value="PAS-assoc_C"/>
</dbReference>
<dbReference type="InterPro" id="IPR035965">
    <property type="entry name" value="PAS-like_dom_sf"/>
</dbReference>
<name>A0ABR6VQZ5_9BACT</name>
<dbReference type="InterPro" id="IPR003661">
    <property type="entry name" value="HisK_dim/P_dom"/>
</dbReference>
<feature type="domain" description="Histidine kinase" evidence="4">
    <location>
        <begin position="146"/>
        <end position="363"/>
    </location>
</feature>
<protein>
    <recommendedName>
        <fullName evidence="2">histidine kinase</fullName>
        <ecNumber evidence="2">2.7.13.3</ecNumber>
    </recommendedName>
</protein>
<dbReference type="Gene3D" id="1.10.287.130">
    <property type="match status" value="1"/>
</dbReference>
<dbReference type="PROSITE" id="PS50109">
    <property type="entry name" value="HIS_KIN"/>
    <property type="match status" value="1"/>
</dbReference>
<evidence type="ECO:0000256" key="1">
    <source>
        <dbReference type="ARBA" id="ARBA00000085"/>
    </source>
</evidence>
<dbReference type="PRINTS" id="PR00344">
    <property type="entry name" value="BCTRLSENSOR"/>
</dbReference>